<dbReference type="Proteomes" id="UP000030676">
    <property type="component" value="Unassembled WGS sequence"/>
</dbReference>
<dbReference type="EMBL" id="KK033623">
    <property type="protein sequence ID" value="EXL65499.1"/>
    <property type="molecule type" value="Genomic_DNA"/>
</dbReference>
<gene>
    <name evidence="1" type="ORF">FOPG_18276</name>
</gene>
<reference evidence="1" key="2">
    <citation type="submission" date="2014-03" db="EMBL/GenBank/DDBJ databases">
        <title>The Genome Annotation of Fusarium oxysporum PHW808.</title>
        <authorList>
            <consortium name="The Broad Institute Genomics Platform"/>
            <person name="Ma L.-J."/>
            <person name="Corby-Kistler H."/>
            <person name="Broz K."/>
            <person name="Gale L.R."/>
            <person name="Jonkers W."/>
            <person name="O'Donnell K."/>
            <person name="Ploetz R."/>
            <person name="Steinberg C."/>
            <person name="Schwartz D.C."/>
            <person name="VanEtten H."/>
            <person name="Zhou S."/>
            <person name="Young S.K."/>
            <person name="Zeng Q."/>
            <person name="Gargeya S."/>
            <person name="Fitzgerald M."/>
            <person name="Abouelleil A."/>
            <person name="Alvarado L."/>
            <person name="Chapman S.B."/>
            <person name="Gainer-Dewar J."/>
            <person name="Goldberg J."/>
            <person name="Griggs A."/>
            <person name="Gujja S."/>
            <person name="Hansen M."/>
            <person name="Howarth C."/>
            <person name="Imamovic A."/>
            <person name="Ireland A."/>
            <person name="Larimer J."/>
            <person name="McCowan C."/>
            <person name="Murphy C."/>
            <person name="Pearson M."/>
            <person name="Poon T.W."/>
            <person name="Priest M."/>
            <person name="Roberts A."/>
            <person name="Saif S."/>
            <person name="Shea T."/>
            <person name="Sykes S."/>
            <person name="Wortman J."/>
            <person name="Nusbaum C."/>
            <person name="Birren B."/>
        </authorList>
    </citation>
    <scope>NUCLEOTIDE SEQUENCE</scope>
    <source>
        <strain evidence="1">54008</strain>
    </source>
</reference>
<proteinExistence type="predicted"/>
<name>X0HWG5_FUSOX</name>
<evidence type="ECO:0000313" key="1">
    <source>
        <dbReference type="EMBL" id="EXL65499.1"/>
    </source>
</evidence>
<protein>
    <submittedName>
        <fullName evidence="1">Uncharacterized protein</fullName>
    </submittedName>
</protein>
<accession>X0HWG5</accession>
<dbReference type="HOGENOM" id="CLU_2654590_0_0_1"/>
<sequence>MHSFALPSGQCQQGIKVLNLDAALQRVFLRQFKASGLGFIKQTCQTLATDDATAVDSDIDDYIGKSAIDDDDDSFD</sequence>
<reference evidence="1" key="1">
    <citation type="submission" date="2011-11" db="EMBL/GenBank/DDBJ databases">
        <title>The Genome Sequence of Fusarium oxysporum PHW808.</title>
        <authorList>
            <consortium name="The Broad Institute Genome Sequencing Platform"/>
            <person name="Ma L.-J."/>
            <person name="Gale L.R."/>
            <person name="Schwartz D.C."/>
            <person name="Zhou S."/>
            <person name="Corby-Kistler H."/>
            <person name="Young S.K."/>
            <person name="Zeng Q."/>
            <person name="Gargeya S."/>
            <person name="Fitzgerald M."/>
            <person name="Haas B."/>
            <person name="Abouelleil A."/>
            <person name="Alvarado L."/>
            <person name="Arachchi H.M."/>
            <person name="Berlin A."/>
            <person name="Brown A."/>
            <person name="Chapman S.B."/>
            <person name="Chen Z."/>
            <person name="Dunbar C."/>
            <person name="Freedman E."/>
            <person name="Gearin G."/>
            <person name="Goldberg J."/>
            <person name="Griggs A."/>
            <person name="Gujja S."/>
            <person name="Heiman D."/>
            <person name="Howarth C."/>
            <person name="Larson L."/>
            <person name="Lui A."/>
            <person name="MacDonald P.J.P."/>
            <person name="Montmayeur A."/>
            <person name="Murphy C."/>
            <person name="Neiman D."/>
            <person name="Pearson M."/>
            <person name="Priest M."/>
            <person name="Roberts A."/>
            <person name="Saif S."/>
            <person name="Shea T."/>
            <person name="Shenoy N."/>
            <person name="Sisk P."/>
            <person name="Stolte C."/>
            <person name="Sykes S."/>
            <person name="Wortman J."/>
            <person name="Nusbaum C."/>
            <person name="Birren B."/>
        </authorList>
    </citation>
    <scope>NUCLEOTIDE SEQUENCE [LARGE SCALE GENOMIC DNA]</scope>
    <source>
        <strain evidence="1">54008</strain>
    </source>
</reference>
<dbReference type="AlphaFoldDB" id="X0HWG5"/>
<organism evidence="1">
    <name type="scientific">Fusarium oxysporum f. sp. conglutinans race 2 54008</name>
    <dbReference type="NCBI Taxonomy" id="1089457"/>
    <lineage>
        <taxon>Eukaryota</taxon>
        <taxon>Fungi</taxon>
        <taxon>Dikarya</taxon>
        <taxon>Ascomycota</taxon>
        <taxon>Pezizomycotina</taxon>
        <taxon>Sordariomycetes</taxon>
        <taxon>Hypocreomycetidae</taxon>
        <taxon>Hypocreales</taxon>
        <taxon>Nectriaceae</taxon>
        <taxon>Fusarium</taxon>
        <taxon>Fusarium oxysporum species complex</taxon>
    </lineage>
</organism>